<keyword evidence="1" id="KW-0472">Membrane</keyword>
<reference evidence="2 3" key="1">
    <citation type="submission" date="2018-10" db="EMBL/GenBank/DDBJ databases">
        <title>Isolation from cow dung.</title>
        <authorList>
            <person name="Ling L."/>
        </authorList>
    </citation>
    <scope>NUCLEOTIDE SEQUENCE [LARGE SCALE GENOMIC DNA]</scope>
    <source>
        <strain evidence="2 3">NEAU-LL90</strain>
    </source>
</reference>
<organism evidence="2 3">
    <name type="scientific">Nocardia stercoris</name>
    <dbReference type="NCBI Taxonomy" id="2483361"/>
    <lineage>
        <taxon>Bacteria</taxon>
        <taxon>Bacillati</taxon>
        <taxon>Actinomycetota</taxon>
        <taxon>Actinomycetes</taxon>
        <taxon>Mycobacteriales</taxon>
        <taxon>Nocardiaceae</taxon>
        <taxon>Nocardia</taxon>
    </lineage>
</organism>
<evidence type="ECO:0000313" key="3">
    <source>
        <dbReference type="Proteomes" id="UP000279275"/>
    </source>
</evidence>
<accession>A0A3M2LGB9</accession>
<keyword evidence="3" id="KW-1185">Reference proteome</keyword>
<keyword evidence="1" id="KW-1133">Transmembrane helix</keyword>
<feature type="transmembrane region" description="Helical" evidence="1">
    <location>
        <begin position="74"/>
        <end position="94"/>
    </location>
</feature>
<dbReference type="AlphaFoldDB" id="A0A3M2LGB9"/>
<gene>
    <name evidence="2" type="ORF">EBN03_01225</name>
</gene>
<evidence type="ECO:0000313" key="2">
    <source>
        <dbReference type="EMBL" id="RMI34995.1"/>
    </source>
</evidence>
<dbReference type="Proteomes" id="UP000279275">
    <property type="component" value="Unassembled WGS sequence"/>
</dbReference>
<evidence type="ECO:0000256" key="1">
    <source>
        <dbReference type="SAM" id="Phobius"/>
    </source>
</evidence>
<feature type="transmembrane region" description="Helical" evidence="1">
    <location>
        <begin position="41"/>
        <end position="62"/>
    </location>
</feature>
<proteinExistence type="predicted"/>
<keyword evidence="1" id="KW-0812">Transmembrane</keyword>
<comment type="caution">
    <text evidence="2">The sequence shown here is derived from an EMBL/GenBank/DDBJ whole genome shotgun (WGS) entry which is preliminary data.</text>
</comment>
<dbReference type="OrthoDB" id="3699727at2"/>
<protein>
    <submittedName>
        <fullName evidence="2">Uncharacterized protein</fullName>
    </submittedName>
</protein>
<name>A0A3M2LGB9_9NOCA</name>
<sequence>MPTDTVAPAGEPNRLLGIVLAAVLVFDGALTAVLEALFLPLYIGSVPFPITAVIAGFANVWLIRGMTHVTSRPLALAAPILAWVAAFLFCASSGTGNDVVLPDNWPTAALLVGGLVPAGLALFRRSFTVPDTVSGS</sequence>
<dbReference type="EMBL" id="RFFH01000001">
    <property type="protein sequence ID" value="RMI34995.1"/>
    <property type="molecule type" value="Genomic_DNA"/>
</dbReference>
<feature type="transmembrane region" description="Helical" evidence="1">
    <location>
        <begin position="106"/>
        <end position="123"/>
    </location>
</feature>
<dbReference type="RefSeq" id="WP_122185966.1">
    <property type="nucleotide sequence ID" value="NZ_RFFH01000001.1"/>
</dbReference>